<reference evidence="3 4" key="1">
    <citation type="submission" date="2020-07" db="EMBL/GenBank/DDBJ databases">
        <authorList>
            <person name="Sun Q."/>
        </authorList>
    </citation>
    <scope>NUCLEOTIDE SEQUENCE [LARGE SCALE GENOMIC DNA]</scope>
    <source>
        <strain evidence="3 4">CGMCC 1.13654</strain>
    </source>
</reference>
<name>A0A838L642_9SPHN</name>
<dbReference type="InterPro" id="IPR041115">
    <property type="entry name" value="SLATT_5"/>
</dbReference>
<dbReference type="RefSeq" id="WP_160365108.1">
    <property type="nucleotide sequence ID" value="NZ_JACEIB010000001.1"/>
</dbReference>
<keyword evidence="1" id="KW-0472">Membrane</keyword>
<feature type="transmembrane region" description="Helical" evidence="1">
    <location>
        <begin position="71"/>
        <end position="89"/>
    </location>
</feature>
<feature type="domain" description="SMODS and SLOG-associating 2TM effector" evidence="2">
    <location>
        <begin position="11"/>
        <end position="161"/>
    </location>
</feature>
<gene>
    <name evidence="3" type="ORF">HZF05_02950</name>
</gene>
<feature type="transmembrane region" description="Helical" evidence="1">
    <location>
        <begin position="204"/>
        <end position="224"/>
    </location>
</feature>
<keyword evidence="1" id="KW-1133">Transmembrane helix</keyword>
<comment type="caution">
    <text evidence="3">The sequence shown here is derived from an EMBL/GenBank/DDBJ whole genome shotgun (WGS) entry which is preliminary data.</text>
</comment>
<dbReference type="Proteomes" id="UP000570166">
    <property type="component" value="Unassembled WGS sequence"/>
</dbReference>
<evidence type="ECO:0000313" key="3">
    <source>
        <dbReference type="EMBL" id="MBA2933048.1"/>
    </source>
</evidence>
<proteinExistence type="predicted"/>
<evidence type="ECO:0000259" key="2">
    <source>
        <dbReference type="Pfam" id="PF18160"/>
    </source>
</evidence>
<dbReference type="EMBL" id="JACEIB010000001">
    <property type="protein sequence ID" value="MBA2933048.1"/>
    <property type="molecule type" value="Genomic_DNA"/>
</dbReference>
<feature type="transmembrane region" description="Helical" evidence="1">
    <location>
        <begin position="43"/>
        <end position="64"/>
    </location>
</feature>
<protein>
    <submittedName>
        <fullName evidence="3">SLATT domain-containing protein</fullName>
    </submittedName>
</protein>
<keyword evidence="1" id="KW-0812">Transmembrane</keyword>
<organism evidence="3 4">
    <name type="scientific">Sphingomonas chungangi</name>
    <dbReference type="NCBI Taxonomy" id="2683589"/>
    <lineage>
        <taxon>Bacteria</taxon>
        <taxon>Pseudomonadati</taxon>
        <taxon>Pseudomonadota</taxon>
        <taxon>Alphaproteobacteria</taxon>
        <taxon>Sphingomonadales</taxon>
        <taxon>Sphingomonadaceae</taxon>
        <taxon>Sphingomonas</taxon>
    </lineage>
</organism>
<evidence type="ECO:0000256" key="1">
    <source>
        <dbReference type="SAM" id="Phobius"/>
    </source>
</evidence>
<keyword evidence="4" id="KW-1185">Reference proteome</keyword>
<dbReference type="AlphaFoldDB" id="A0A838L642"/>
<dbReference type="NCBIfam" id="NF033631">
    <property type="entry name" value="SLATT_5"/>
    <property type="match status" value="1"/>
</dbReference>
<accession>A0A838L642</accession>
<dbReference type="Pfam" id="PF18160">
    <property type="entry name" value="SLATT_5"/>
    <property type="match status" value="1"/>
</dbReference>
<sequence length="233" mass="26253">MENSHNGPVDSSLHDLIRRTKITSDIRFQAALRLTTRQQGSTYGISCLSLFVIALSLLPNILSLHGYQNQILLSCSIVLSVFIIFTSIIDGAQNFIHQAELLRECARVVEKVYLEARQIDLGAESNLISRVDDLRRQYLKALDDCPINHDHVDYLLLRAREPRLFQSVNQTEKNDVSPSRLDRSRDAVRRVGRLTWALTLTHKWAGPYLLALGGVSITVCLFVIKGSPWSGTQ</sequence>
<evidence type="ECO:0000313" key="4">
    <source>
        <dbReference type="Proteomes" id="UP000570166"/>
    </source>
</evidence>